<dbReference type="Pfam" id="PF07731">
    <property type="entry name" value="Cu-oxidase_2"/>
    <property type="match status" value="1"/>
</dbReference>
<evidence type="ECO:0000256" key="1">
    <source>
        <dbReference type="ARBA" id="ARBA00010609"/>
    </source>
</evidence>
<reference evidence="5 6" key="1">
    <citation type="submission" date="2012-05" db="EMBL/GenBank/DDBJ databases">
        <title>Recombination and specialization in a pathogen metapopulation.</title>
        <authorList>
            <person name="Gardiner A."/>
            <person name="Kemen E."/>
            <person name="Schultz-Larsen T."/>
            <person name="MacLean D."/>
            <person name="Van Oosterhout C."/>
            <person name="Jones J.D.G."/>
        </authorList>
    </citation>
    <scope>NUCLEOTIDE SEQUENCE [LARGE SCALE GENOMIC DNA]</scope>
    <source>
        <strain evidence="5 6">Ac Nc2</strain>
    </source>
</reference>
<dbReference type="OrthoDB" id="2121828at2759"/>
<dbReference type="GO" id="GO:0005507">
    <property type="term" value="F:copper ion binding"/>
    <property type="evidence" value="ECO:0007669"/>
    <property type="project" value="InterPro"/>
</dbReference>
<dbReference type="InterPro" id="IPR011707">
    <property type="entry name" value="Cu-oxidase-like_N"/>
</dbReference>
<dbReference type="InParanoid" id="A0A024G4X7"/>
<dbReference type="InterPro" id="IPR001117">
    <property type="entry name" value="Cu-oxidase_2nd"/>
</dbReference>
<dbReference type="InterPro" id="IPR045087">
    <property type="entry name" value="Cu-oxidase_fam"/>
</dbReference>
<dbReference type="STRING" id="65357.A0A024G4X7"/>
<dbReference type="GO" id="GO:0016491">
    <property type="term" value="F:oxidoreductase activity"/>
    <property type="evidence" value="ECO:0007669"/>
    <property type="project" value="InterPro"/>
</dbReference>
<dbReference type="Pfam" id="PF00394">
    <property type="entry name" value="Cu-oxidase"/>
    <property type="match status" value="1"/>
</dbReference>
<comment type="caution">
    <text evidence="5">The sequence shown here is derived from an EMBL/GenBank/DDBJ whole genome shotgun (WGS) entry which is preliminary data.</text>
</comment>
<evidence type="ECO:0008006" key="7">
    <source>
        <dbReference type="Google" id="ProtNLM"/>
    </source>
</evidence>
<evidence type="ECO:0000259" key="3">
    <source>
        <dbReference type="Pfam" id="PF07731"/>
    </source>
</evidence>
<evidence type="ECO:0000259" key="4">
    <source>
        <dbReference type="Pfam" id="PF07732"/>
    </source>
</evidence>
<dbReference type="PANTHER" id="PTHR11709:SF511">
    <property type="entry name" value="LACCASE"/>
    <property type="match status" value="1"/>
</dbReference>
<comment type="similarity">
    <text evidence="1">Belongs to the multicopper oxidase family.</text>
</comment>
<dbReference type="AlphaFoldDB" id="A0A024G4X7"/>
<dbReference type="Proteomes" id="UP000053237">
    <property type="component" value="Unassembled WGS sequence"/>
</dbReference>
<feature type="domain" description="Plastocyanin-like" evidence="2">
    <location>
        <begin position="157"/>
        <end position="303"/>
    </location>
</feature>
<sequence length="587" mass="65109">MKRLAKYLFTALYTFAPALLPKAEIVRLEWNITRFLATFDGVERSVIGINGERASHFTIRANCGDRIIITTKSEIPEGVAIHWHGLFQKETQEMDGVGGITQCPLTTRNTIVYDFFAFPCGTHWFHAHLKTEYMDGLRGAMIVEDSPDELPMVYDADYVLQLADWYHEESASLFNQFTNITLNPSGAKPVWNTVLINNRGRINCTLVDKKRFPVCTDRQPLTTLIFTPGKIYRLRLINMAGFAPLNFSVDGHTMTVVAADGVRVKPSKKLNSVRLFVAQTMDVLVEAVGNENEQFFMRCKSNFGPPFTSLPREQFPADFNPVGLGRIVYGANAVNQCDPKTKDWDTIETLENDADLASLNPIEFPQEAKQNCSILQFTIKTTPTDPNWLGYVSVDQAPFATFVLPTMPTLFAITIGESIPASTNPLVLTSSDIVQTIFVYNLNPAVHPMHLHGFIFRILYVGNVPLDKIQSSCGENTPVPSSLYKKEILERDVVTVSGCNADNLGNCQDAGLLIIQFYTNNPGAWLLHCHIEWHFATGFTSTIIIDSDHFSQNPKGIGMFDSGLVGTCSSLASSTPSTGTPIGITTK</sequence>
<dbReference type="InterPro" id="IPR011706">
    <property type="entry name" value="Cu-oxidase_C"/>
</dbReference>
<dbReference type="InterPro" id="IPR008972">
    <property type="entry name" value="Cupredoxin"/>
</dbReference>
<evidence type="ECO:0000259" key="2">
    <source>
        <dbReference type="Pfam" id="PF00394"/>
    </source>
</evidence>
<accession>A0A024G4X7</accession>
<dbReference type="CDD" id="cd04205">
    <property type="entry name" value="CuRO_2_LCC_like"/>
    <property type="match status" value="1"/>
</dbReference>
<dbReference type="SUPFAM" id="SSF49503">
    <property type="entry name" value="Cupredoxins"/>
    <property type="match status" value="3"/>
</dbReference>
<feature type="domain" description="Plastocyanin-like" evidence="4">
    <location>
        <begin position="37"/>
        <end position="146"/>
    </location>
</feature>
<dbReference type="Pfam" id="PF07732">
    <property type="entry name" value="Cu-oxidase_3"/>
    <property type="match status" value="1"/>
</dbReference>
<dbReference type="PANTHER" id="PTHR11709">
    <property type="entry name" value="MULTI-COPPER OXIDASE"/>
    <property type="match status" value="1"/>
</dbReference>
<keyword evidence="6" id="KW-1185">Reference proteome</keyword>
<evidence type="ECO:0000313" key="5">
    <source>
        <dbReference type="EMBL" id="CCI41618.1"/>
    </source>
</evidence>
<protein>
    <recommendedName>
        <fullName evidence="7">Plastocyanin-like domain-containing protein</fullName>
    </recommendedName>
</protein>
<dbReference type="EMBL" id="CAIX01000022">
    <property type="protein sequence ID" value="CCI41618.1"/>
    <property type="molecule type" value="Genomic_DNA"/>
</dbReference>
<feature type="domain" description="Plastocyanin-like" evidence="3">
    <location>
        <begin position="405"/>
        <end position="546"/>
    </location>
</feature>
<gene>
    <name evidence="5" type="ORF">BN9_024020</name>
</gene>
<evidence type="ECO:0000313" key="6">
    <source>
        <dbReference type="Proteomes" id="UP000053237"/>
    </source>
</evidence>
<dbReference type="Gene3D" id="2.60.40.420">
    <property type="entry name" value="Cupredoxins - blue copper proteins"/>
    <property type="match status" value="3"/>
</dbReference>
<proteinExistence type="inferred from homology"/>
<organism evidence="5 6">
    <name type="scientific">Albugo candida</name>
    <dbReference type="NCBI Taxonomy" id="65357"/>
    <lineage>
        <taxon>Eukaryota</taxon>
        <taxon>Sar</taxon>
        <taxon>Stramenopiles</taxon>
        <taxon>Oomycota</taxon>
        <taxon>Peronosporomycetes</taxon>
        <taxon>Albuginales</taxon>
        <taxon>Albuginaceae</taxon>
        <taxon>Albugo</taxon>
    </lineage>
</organism>
<name>A0A024G4X7_9STRA</name>